<evidence type="ECO:0000256" key="6">
    <source>
        <dbReference type="PROSITE-ProRule" id="PRU00239"/>
    </source>
</evidence>
<keyword evidence="2" id="KW-0645">Protease</keyword>
<dbReference type="PRINTS" id="PR00704">
    <property type="entry name" value="CALPAIN"/>
</dbReference>
<evidence type="ECO:0000256" key="7">
    <source>
        <dbReference type="SAM" id="MobiDB-lite"/>
    </source>
</evidence>
<evidence type="ECO:0000256" key="3">
    <source>
        <dbReference type="ARBA" id="ARBA00022801"/>
    </source>
</evidence>
<keyword evidence="3" id="KW-0378">Hydrolase</keyword>
<comment type="caution">
    <text evidence="9">The sequence shown here is derived from an EMBL/GenBank/DDBJ whole genome shotgun (WGS) entry which is preliminary data.</text>
</comment>
<evidence type="ECO:0000256" key="4">
    <source>
        <dbReference type="ARBA" id="ARBA00022807"/>
    </source>
</evidence>
<feature type="compositionally biased region" description="Basic and acidic residues" evidence="7">
    <location>
        <begin position="122"/>
        <end position="136"/>
    </location>
</feature>
<feature type="domain" description="Calpain catalytic" evidence="8">
    <location>
        <begin position="311"/>
        <end position="485"/>
    </location>
</feature>
<feature type="compositionally biased region" description="Basic and acidic residues" evidence="7">
    <location>
        <begin position="20"/>
        <end position="63"/>
    </location>
</feature>
<feature type="compositionally biased region" description="Basic and acidic residues" evidence="7">
    <location>
        <begin position="159"/>
        <end position="168"/>
    </location>
</feature>
<dbReference type="SUPFAM" id="SSF54001">
    <property type="entry name" value="Cysteine proteinases"/>
    <property type="match status" value="1"/>
</dbReference>
<name>A0A9N8HW06_9STRA</name>
<dbReference type="Pfam" id="PF00648">
    <property type="entry name" value="Peptidase_C2"/>
    <property type="match status" value="1"/>
</dbReference>
<evidence type="ECO:0000256" key="2">
    <source>
        <dbReference type="ARBA" id="ARBA00022670"/>
    </source>
</evidence>
<dbReference type="GO" id="GO:0006508">
    <property type="term" value="P:proteolysis"/>
    <property type="evidence" value="ECO:0007669"/>
    <property type="project" value="UniProtKB-KW"/>
</dbReference>
<proteinExistence type="inferred from homology"/>
<dbReference type="EMBL" id="CAICTM010001576">
    <property type="protein sequence ID" value="CAB9524743.1"/>
    <property type="molecule type" value="Genomic_DNA"/>
</dbReference>
<sequence>MPSSTGSNSRPRSLSPMAVREAEQSMADRLEAYKKKREARLTEKEAEAKRKAEEKKRREEERRKNLKIMELPPPNKSNKAPAPRKAKPRAARSMSPSRAKEAKVAAAEEDDSSAKAALAKQDAADRKIRAEKEARVKAQTQQAHDKAAQARKNKWQEQQAKRKAEAAKKAKAAGQEPPPERVPKLSALLAMGGPEAEEYKKKQAAAKLATWKTNLGDKWEIVQTTWDGMSTFEDKKETTNSTYTTQQEAIQEFKHNPEKYLAMHFHPVQPDPKDYTFILRDGTVGYEPMGIKEDGTGKRILWRHIYHRLPAFTDNLFPVRSCDKYTDNMTYGGKKLHSTKAKRTPLLPGRGMGLGDEANMEMIGPQGAYPDHVRQGAIVGDCWLLSAIACLADFDWAVQRLFRKTPTQPISQKPVDEPNLYTVTLWDLKTWKEVDIVIDERLPVRADGTGYLLGAKPSKDAKFWVPYLEKAIAVHCGGYEKLDGA</sequence>
<feature type="region of interest" description="Disordered" evidence="7">
    <location>
        <begin position="1"/>
        <end position="183"/>
    </location>
</feature>
<dbReference type="PROSITE" id="PS50203">
    <property type="entry name" value="CALPAIN_CAT"/>
    <property type="match status" value="1"/>
</dbReference>
<evidence type="ECO:0000259" key="8">
    <source>
        <dbReference type="PROSITE" id="PS50203"/>
    </source>
</evidence>
<keyword evidence="10" id="KW-1185">Reference proteome</keyword>
<dbReference type="InterPro" id="IPR001300">
    <property type="entry name" value="Peptidase_C2_calpain_cat"/>
</dbReference>
<reference evidence="9" key="1">
    <citation type="submission" date="2020-06" db="EMBL/GenBank/DDBJ databases">
        <authorList>
            <consortium name="Plant Systems Biology data submission"/>
        </authorList>
    </citation>
    <scope>NUCLEOTIDE SEQUENCE</scope>
    <source>
        <strain evidence="9">D6</strain>
    </source>
</reference>
<accession>A0A9N8HW06</accession>
<dbReference type="InterPro" id="IPR022684">
    <property type="entry name" value="Calpain_cysteine_protease"/>
</dbReference>
<protein>
    <submittedName>
        <fullName evidence="9">Calpain-8</fullName>
    </submittedName>
</protein>
<evidence type="ECO:0000313" key="10">
    <source>
        <dbReference type="Proteomes" id="UP001153069"/>
    </source>
</evidence>
<dbReference type="GO" id="GO:0004198">
    <property type="term" value="F:calcium-dependent cysteine-type endopeptidase activity"/>
    <property type="evidence" value="ECO:0007669"/>
    <property type="project" value="InterPro"/>
</dbReference>
<comment type="similarity">
    <text evidence="1">Belongs to the peptidase C2 family.</text>
</comment>
<dbReference type="PANTHER" id="PTHR10183">
    <property type="entry name" value="CALPAIN"/>
    <property type="match status" value="1"/>
</dbReference>
<dbReference type="AlphaFoldDB" id="A0A9N8HW06"/>
<evidence type="ECO:0000256" key="5">
    <source>
        <dbReference type="PIRSR" id="PIRSR622684-1"/>
    </source>
</evidence>
<evidence type="ECO:0000256" key="1">
    <source>
        <dbReference type="ARBA" id="ARBA00007623"/>
    </source>
</evidence>
<feature type="active site" evidence="5">
    <location>
        <position position="382"/>
    </location>
</feature>
<feature type="compositionally biased region" description="Polar residues" evidence="7">
    <location>
        <begin position="1"/>
        <end position="12"/>
    </location>
</feature>
<evidence type="ECO:0000313" key="9">
    <source>
        <dbReference type="EMBL" id="CAB9524743.1"/>
    </source>
</evidence>
<comment type="caution">
    <text evidence="6">Lacks conserved residue(s) required for the propagation of feature annotation.</text>
</comment>
<dbReference type="Proteomes" id="UP001153069">
    <property type="component" value="Unassembled WGS sequence"/>
</dbReference>
<dbReference type="PANTHER" id="PTHR10183:SF379">
    <property type="entry name" value="CALPAIN-5"/>
    <property type="match status" value="1"/>
</dbReference>
<keyword evidence="4" id="KW-0788">Thiol protease</keyword>
<dbReference type="InterPro" id="IPR038765">
    <property type="entry name" value="Papain-like_cys_pep_sf"/>
</dbReference>
<organism evidence="9 10">
    <name type="scientific">Seminavis robusta</name>
    <dbReference type="NCBI Taxonomy" id="568900"/>
    <lineage>
        <taxon>Eukaryota</taxon>
        <taxon>Sar</taxon>
        <taxon>Stramenopiles</taxon>
        <taxon>Ochrophyta</taxon>
        <taxon>Bacillariophyta</taxon>
        <taxon>Bacillariophyceae</taxon>
        <taxon>Bacillariophycidae</taxon>
        <taxon>Naviculales</taxon>
        <taxon>Naviculaceae</taxon>
        <taxon>Seminavis</taxon>
    </lineage>
</organism>
<gene>
    <name evidence="9" type="ORF">SEMRO_1578_G283670.1</name>
</gene>
<dbReference type="OrthoDB" id="152370at2759"/>